<dbReference type="Gene3D" id="2.60.120.1290">
    <property type="match status" value="1"/>
</dbReference>
<feature type="compositionally biased region" description="Polar residues" evidence="1">
    <location>
        <begin position="420"/>
        <end position="436"/>
    </location>
</feature>
<evidence type="ECO:0000256" key="1">
    <source>
        <dbReference type="SAM" id="MobiDB-lite"/>
    </source>
</evidence>
<dbReference type="InterPro" id="IPR036852">
    <property type="entry name" value="Peptidase_S8/S53_dom_sf"/>
</dbReference>
<dbReference type="Proteomes" id="UP000638981">
    <property type="component" value="Unassembled WGS sequence"/>
</dbReference>
<dbReference type="RefSeq" id="WP_189412721.1">
    <property type="nucleotide sequence ID" value="NZ_BMYJ01000011.1"/>
</dbReference>
<protein>
    <recommendedName>
        <fullName evidence="4">Peptidase S8/S53 domain-containing protein</fullName>
    </recommendedName>
</protein>
<keyword evidence="3" id="KW-1185">Reference proteome</keyword>
<proteinExistence type="predicted"/>
<sequence length="549" mass="57671">MIAHESFALFDQVLQALPRLAPPDALITPHLPPAPEQGFLSPGAMPPDPDHCAIIAMIDHAIPFAHRLFRAPDGHSRMAAIWLQDAPACDRRPDIAFGQELRGPMIDALGRDEDTLYRALGLMDPARGHGLLRSASHGAGVAALAAGFAPEDPRSLNHPLIAVSLPDFGVADTSGSLSALFIQAAVVFVIARARALARDMSQAAGRTIRPPLVVNLSLGITAGGRDGSSLISRLQNAISQSAEPDLGPVHFVLPTGNSRQDRGRAVLEQGQDILWHLPPDDRTPSALEIWGMGPGLPVTLTQPDGQSLAVDLPAGGGMGRIKDDQGRELARLTLQNRAMGRLAPRPCLTLILPPTLPDAPGQTSAPPGPWRIAPTGPGPFELIVLRDDSLSGFGPRGRQSRLIDPAYAARQDDGHWPGDDSTNPAKIRRNGTSSSYVGGPHQIRVGATLADASLAPYTGLLEDGMAGDVTAPADAALSVRGLILPGMRAGVRQRLSGTSLSAPQVTRWLAGELAQGRPLPDRAAIVAAVGPGDCPDLGRPADLPWRCGL</sequence>
<feature type="region of interest" description="Disordered" evidence="1">
    <location>
        <begin position="410"/>
        <end position="439"/>
    </location>
</feature>
<accession>A0A918TV74</accession>
<dbReference type="GO" id="GO:0006508">
    <property type="term" value="P:proteolysis"/>
    <property type="evidence" value="ECO:0007669"/>
    <property type="project" value="InterPro"/>
</dbReference>
<evidence type="ECO:0000313" key="3">
    <source>
        <dbReference type="Proteomes" id="UP000638981"/>
    </source>
</evidence>
<dbReference type="AlphaFoldDB" id="A0A918TV74"/>
<organism evidence="2 3">
    <name type="scientific">Neogemmobacter tilapiae</name>
    <dbReference type="NCBI Taxonomy" id="875041"/>
    <lineage>
        <taxon>Bacteria</taxon>
        <taxon>Pseudomonadati</taxon>
        <taxon>Pseudomonadota</taxon>
        <taxon>Alphaproteobacteria</taxon>
        <taxon>Rhodobacterales</taxon>
        <taxon>Paracoccaceae</taxon>
        <taxon>Neogemmobacter</taxon>
    </lineage>
</organism>
<dbReference type="Gene3D" id="3.40.50.200">
    <property type="entry name" value="Peptidase S8/S53 domain"/>
    <property type="match status" value="1"/>
</dbReference>
<dbReference type="EMBL" id="BMYJ01000011">
    <property type="protein sequence ID" value="GHC64262.1"/>
    <property type="molecule type" value="Genomic_DNA"/>
</dbReference>
<comment type="caution">
    <text evidence="2">The sequence shown here is derived from an EMBL/GenBank/DDBJ whole genome shotgun (WGS) entry which is preliminary data.</text>
</comment>
<gene>
    <name evidence="2" type="ORF">GCM10007315_30780</name>
</gene>
<reference evidence="2" key="2">
    <citation type="submission" date="2020-09" db="EMBL/GenBank/DDBJ databases">
        <authorList>
            <person name="Sun Q."/>
            <person name="Kim S."/>
        </authorList>
    </citation>
    <scope>NUCLEOTIDE SEQUENCE</scope>
    <source>
        <strain evidence="2">KCTC 23310</strain>
    </source>
</reference>
<evidence type="ECO:0000313" key="2">
    <source>
        <dbReference type="EMBL" id="GHC64262.1"/>
    </source>
</evidence>
<dbReference type="GO" id="GO:0004252">
    <property type="term" value="F:serine-type endopeptidase activity"/>
    <property type="evidence" value="ECO:0007669"/>
    <property type="project" value="InterPro"/>
</dbReference>
<evidence type="ECO:0008006" key="4">
    <source>
        <dbReference type="Google" id="ProtNLM"/>
    </source>
</evidence>
<dbReference type="SUPFAM" id="SSF52743">
    <property type="entry name" value="Subtilisin-like"/>
    <property type="match status" value="1"/>
</dbReference>
<reference evidence="2" key="1">
    <citation type="journal article" date="2014" name="Int. J. Syst. Evol. Microbiol.">
        <title>Complete genome sequence of Corynebacterium casei LMG S-19264T (=DSM 44701T), isolated from a smear-ripened cheese.</title>
        <authorList>
            <consortium name="US DOE Joint Genome Institute (JGI-PGF)"/>
            <person name="Walter F."/>
            <person name="Albersmeier A."/>
            <person name="Kalinowski J."/>
            <person name="Ruckert C."/>
        </authorList>
    </citation>
    <scope>NUCLEOTIDE SEQUENCE</scope>
    <source>
        <strain evidence="2">KCTC 23310</strain>
    </source>
</reference>
<name>A0A918TV74_9RHOB</name>